<sequence>MFTCYTFCWSDFGSEARLGWEGTCLARTAPSRPSYKDGVAIERRKGHIASQCPNKRTMMLREDEKVDSESSCEDSSSSNEGDSSSEGSHYEGDLLIVRRLMSTLVVEETEN</sequence>
<protein>
    <submittedName>
        <fullName evidence="2">Uncharacterized protein</fullName>
    </submittedName>
</protein>
<evidence type="ECO:0000313" key="3">
    <source>
        <dbReference type="Proteomes" id="UP000257109"/>
    </source>
</evidence>
<gene>
    <name evidence="2" type="ORF">CR513_49561</name>
</gene>
<evidence type="ECO:0000256" key="1">
    <source>
        <dbReference type="SAM" id="MobiDB-lite"/>
    </source>
</evidence>
<keyword evidence="3" id="KW-1185">Reference proteome</keyword>
<feature type="non-terminal residue" evidence="2">
    <location>
        <position position="1"/>
    </location>
</feature>
<accession>A0A371EYP6</accession>
<comment type="caution">
    <text evidence="2">The sequence shown here is derived from an EMBL/GenBank/DDBJ whole genome shotgun (WGS) entry which is preliminary data.</text>
</comment>
<dbReference type="Proteomes" id="UP000257109">
    <property type="component" value="Unassembled WGS sequence"/>
</dbReference>
<evidence type="ECO:0000313" key="2">
    <source>
        <dbReference type="EMBL" id="RDX71124.1"/>
    </source>
</evidence>
<dbReference type="EMBL" id="QJKJ01011456">
    <property type="protein sequence ID" value="RDX71124.1"/>
    <property type="molecule type" value="Genomic_DNA"/>
</dbReference>
<organism evidence="2 3">
    <name type="scientific">Mucuna pruriens</name>
    <name type="common">Velvet bean</name>
    <name type="synonym">Dolichos pruriens</name>
    <dbReference type="NCBI Taxonomy" id="157652"/>
    <lineage>
        <taxon>Eukaryota</taxon>
        <taxon>Viridiplantae</taxon>
        <taxon>Streptophyta</taxon>
        <taxon>Embryophyta</taxon>
        <taxon>Tracheophyta</taxon>
        <taxon>Spermatophyta</taxon>
        <taxon>Magnoliopsida</taxon>
        <taxon>eudicotyledons</taxon>
        <taxon>Gunneridae</taxon>
        <taxon>Pentapetalae</taxon>
        <taxon>rosids</taxon>
        <taxon>fabids</taxon>
        <taxon>Fabales</taxon>
        <taxon>Fabaceae</taxon>
        <taxon>Papilionoideae</taxon>
        <taxon>50 kb inversion clade</taxon>
        <taxon>NPAAA clade</taxon>
        <taxon>indigoferoid/millettioid clade</taxon>
        <taxon>Phaseoleae</taxon>
        <taxon>Mucuna</taxon>
    </lineage>
</organism>
<name>A0A371EYP6_MUCPR</name>
<proteinExistence type="predicted"/>
<feature type="compositionally biased region" description="Basic and acidic residues" evidence="1">
    <location>
        <begin position="59"/>
        <end position="68"/>
    </location>
</feature>
<feature type="region of interest" description="Disordered" evidence="1">
    <location>
        <begin position="55"/>
        <end position="91"/>
    </location>
</feature>
<reference evidence="2" key="1">
    <citation type="submission" date="2018-05" db="EMBL/GenBank/DDBJ databases">
        <title>Draft genome of Mucuna pruriens seed.</title>
        <authorList>
            <person name="Nnadi N.E."/>
            <person name="Vos R."/>
            <person name="Hasami M.H."/>
            <person name="Devisetty U.K."/>
            <person name="Aguiy J.C."/>
        </authorList>
    </citation>
    <scope>NUCLEOTIDE SEQUENCE [LARGE SCALE GENOMIC DNA]</scope>
    <source>
        <strain evidence="2">JCA_2017</strain>
    </source>
</reference>
<feature type="compositionally biased region" description="Low complexity" evidence="1">
    <location>
        <begin position="73"/>
        <end position="87"/>
    </location>
</feature>
<dbReference type="OrthoDB" id="1719899at2759"/>
<dbReference type="AlphaFoldDB" id="A0A371EYP6"/>